<accession>A0A330LQ01</accession>
<gene>
    <name evidence="1" type="ORF">MORIYA_2241</name>
</gene>
<dbReference type="KEGG" id="mya:MORIYA_2241"/>
<dbReference type="EMBL" id="LS483250">
    <property type="protein sequence ID" value="SQD78719.1"/>
    <property type="molecule type" value="Genomic_DNA"/>
</dbReference>
<reference evidence="2" key="1">
    <citation type="submission" date="2018-05" db="EMBL/GenBank/DDBJ databases">
        <authorList>
            <person name="Cea G.-C."/>
            <person name="William W."/>
        </authorList>
    </citation>
    <scope>NUCLEOTIDE SEQUENCE [LARGE SCALE GENOMIC DNA]</scope>
    <source>
        <strain evidence="2">DB21MT 5</strain>
    </source>
</reference>
<evidence type="ECO:0000313" key="2">
    <source>
        <dbReference type="Proteomes" id="UP000250163"/>
    </source>
</evidence>
<sequence>MAFQLLFIFVYSLPLTTNTALVYAIIPDPFKQSAMDSTHLMMFTTYHINSLIYECFGDHGMPYF</sequence>
<name>A0A330LQ01_9GAMM</name>
<dbReference type="AlphaFoldDB" id="A0A330LQ01"/>
<evidence type="ECO:0000313" key="1">
    <source>
        <dbReference type="EMBL" id="SQD78719.1"/>
    </source>
</evidence>
<organism evidence="1 2">
    <name type="scientific">Moritella yayanosii</name>
    <dbReference type="NCBI Taxonomy" id="69539"/>
    <lineage>
        <taxon>Bacteria</taxon>
        <taxon>Pseudomonadati</taxon>
        <taxon>Pseudomonadota</taxon>
        <taxon>Gammaproteobacteria</taxon>
        <taxon>Alteromonadales</taxon>
        <taxon>Moritellaceae</taxon>
        <taxon>Moritella</taxon>
    </lineage>
</organism>
<protein>
    <submittedName>
        <fullName evidence="1">Uncharacterized protein</fullName>
    </submittedName>
</protein>
<proteinExistence type="predicted"/>
<keyword evidence="2" id="KW-1185">Reference proteome</keyword>
<dbReference type="Proteomes" id="UP000250163">
    <property type="component" value="Chromosome MORIYA"/>
</dbReference>